<evidence type="ECO:0000313" key="15">
    <source>
        <dbReference type="Proteomes" id="UP000257109"/>
    </source>
</evidence>
<dbReference type="PROSITE" id="PS51380">
    <property type="entry name" value="EXS"/>
    <property type="match status" value="1"/>
</dbReference>
<evidence type="ECO:0000256" key="8">
    <source>
        <dbReference type="ARBA" id="ARBA00023136"/>
    </source>
</evidence>
<evidence type="ECO:0000256" key="10">
    <source>
        <dbReference type="SAM" id="MobiDB-lite"/>
    </source>
</evidence>
<dbReference type="EMBL" id="QJKJ01001083">
    <property type="protein sequence ID" value="RDY09268.1"/>
    <property type="molecule type" value="Genomic_DNA"/>
</dbReference>
<dbReference type="GO" id="GO:0000822">
    <property type="term" value="F:inositol hexakisphosphate binding"/>
    <property type="evidence" value="ECO:0007669"/>
    <property type="project" value="TreeGrafter"/>
</dbReference>
<dbReference type="AlphaFoldDB" id="A0A371I2L7"/>
<keyword evidence="5" id="KW-0592">Phosphate transport</keyword>
<protein>
    <submittedName>
        <fullName evidence="14">Phosphate transporter PHO1-like 3</fullName>
    </submittedName>
</protein>
<keyword evidence="15" id="KW-1185">Reference proteome</keyword>
<sequence>MKFGKEYKSQMVPEWEEAYMDYNNLKTQLKEIQRFRQKKKPVGGLRRKLTLHRAFSGLMQRGYQYQAVSPADMESQAIMVQAVKHGDGGGESYETTFLMSAEEGGEYELVYFKRLDDELNKVERFYRSKVEEVMKEASMLNKQMEALIAFRIKVENPTASFHPTLEMTRLASHVASSSAVLSASTPRGAKFNRRASTVMEVIDEGSTHHEQSDDSNDDQDHVKPKVEVTKPKNIKGTRPAPLEVLDHVQLNHTFETPRSTIKGVLNFPGQTQLNFSRKNLNKVEEQLQLSFIEFYRKLRLLKSYSFLNTLAFSKIMKKYDKITLRGAAKAYMKMVDNSHLGSSDEVTKLMDRVEKTFTKHFYNSNRNKAMGILRPKAKRERHRVTFSMGCTAALVLALVLIIHIRKILDQKESSRYMDTLFPLHSLYGFVVLHMLMYAANIYFWRRYRVNHSFIFGFKQGSELGYNQVLLLGFGLAVLALSAVLANLDMQIDPQTKDYKTLTELVPLILLLIVIAILLCPLNIIYRSSRVFLLICLFHCVCAPLYKVTLPDFFLADQFTSQVEALRSFEFYICYYGWGDFKQRENTCNTSSVFLTFSFIVAVIPYWCRFLQCLRRLFEEKDPMQGYNGLKYFLTIIAVCLRTAYNLNDAMVWNVLAWVFSVFAAVASTYWDLVIDWGLLQRRSENRWLRDKLAVPHKSVYFIAMVLNVLLRFAWLQTVLKFNFSFLHKQAMTSIVASLEIIRRGIWNFFRLENEHLNNVGKYRAFKSVPLPFNYDEDDKDE</sequence>
<evidence type="ECO:0000256" key="11">
    <source>
        <dbReference type="SAM" id="Phobius"/>
    </source>
</evidence>
<evidence type="ECO:0000259" key="12">
    <source>
        <dbReference type="PROSITE" id="PS51380"/>
    </source>
</evidence>
<feature type="domain" description="SPX" evidence="13">
    <location>
        <begin position="1"/>
        <end position="333"/>
    </location>
</feature>
<evidence type="ECO:0000256" key="6">
    <source>
        <dbReference type="ARBA" id="ARBA00022692"/>
    </source>
</evidence>
<feature type="region of interest" description="Disordered" evidence="10">
    <location>
        <begin position="205"/>
        <end position="226"/>
    </location>
</feature>
<reference evidence="14" key="1">
    <citation type="submission" date="2018-05" db="EMBL/GenBank/DDBJ databases">
        <title>Draft genome of Mucuna pruriens seed.</title>
        <authorList>
            <person name="Nnadi N.E."/>
            <person name="Vos R."/>
            <person name="Hasami M.H."/>
            <person name="Devisetty U.K."/>
            <person name="Aguiy J.C."/>
        </authorList>
    </citation>
    <scope>NUCLEOTIDE SEQUENCE [LARGE SCALE GENOMIC DNA]</scope>
    <source>
        <strain evidence="14">JCA_2017</strain>
    </source>
</reference>
<dbReference type="PROSITE" id="PS51382">
    <property type="entry name" value="SPX"/>
    <property type="match status" value="1"/>
</dbReference>
<keyword evidence="7 11" id="KW-1133">Transmembrane helix</keyword>
<dbReference type="CDD" id="cd14476">
    <property type="entry name" value="SPX_PHO1_like"/>
    <property type="match status" value="1"/>
</dbReference>
<dbReference type="OrthoDB" id="9970435at2759"/>
<evidence type="ECO:0000256" key="2">
    <source>
        <dbReference type="ARBA" id="ARBA00009665"/>
    </source>
</evidence>
<proteinExistence type="inferred from homology"/>
<evidence type="ECO:0000256" key="1">
    <source>
        <dbReference type="ARBA" id="ARBA00004651"/>
    </source>
</evidence>
<feature type="transmembrane region" description="Helical" evidence="11">
    <location>
        <begin position="384"/>
        <end position="404"/>
    </location>
</feature>
<dbReference type="GO" id="GO:0005886">
    <property type="term" value="C:plasma membrane"/>
    <property type="evidence" value="ECO:0007669"/>
    <property type="project" value="UniProtKB-SubCell"/>
</dbReference>
<feature type="transmembrane region" description="Helical" evidence="11">
    <location>
        <begin position="589"/>
        <end position="607"/>
    </location>
</feature>
<comment type="subcellular location">
    <subcellularLocation>
        <location evidence="1">Cell membrane</location>
        <topology evidence="1">Multi-pass membrane protein</topology>
    </subcellularLocation>
</comment>
<feature type="domain" description="EXS" evidence="12">
    <location>
        <begin position="588"/>
        <end position="781"/>
    </location>
</feature>
<keyword evidence="3" id="KW-0813">Transport</keyword>
<evidence type="ECO:0000313" key="14">
    <source>
        <dbReference type="EMBL" id="RDY09268.1"/>
    </source>
</evidence>
<feature type="transmembrane region" description="Helical" evidence="11">
    <location>
        <begin position="424"/>
        <end position="444"/>
    </location>
</feature>
<dbReference type="STRING" id="157652.A0A371I2L7"/>
<dbReference type="InterPro" id="IPR004342">
    <property type="entry name" value="EXS_C"/>
</dbReference>
<dbReference type="Pfam" id="PF03105">
    <property type="entry name" value="SPX"/>
    <property type="match status" value="1"/>
</dbReference>
<dbReference type="GO" id="GO:0016036">
    <property type="term" value="P:cellular response to phosphate starvation"/>
    <property type="evidence" value="ECO:0007669"/>
    <property type="project" value="TreeGrafter"/>
</dbReference>
<feature type="transmembrane region" description="Helical" evidence="11">
    <location>
        <begin position="656"/>
        <end position="678"/>
    </location>
</feature>
<comment type="similarity">
    <text evidence="2">Belongs to the SYG1 (TC 2.A.94) family.</text>
</comment>
<keyword evidence="8 11" id="KW-0472">Membrane</keyword>
<keyword evidence="6 11" id="KW-0812">Transmembrane</keyword>
<feature type="transmembrane region" description="Helical" evidence="11">
    <location>
        <begin position="465"/>
        <end position="484"/>
    </location>
</feature>
<dbReference type="PANTHER" id="PTHR10783:SF4">
    <property type="entry name" value="PHOSPHATE TRANSPORTER PHO1 HOMOLOG 3"/>
    <property type="match status" value="1"/>
</dbReference>
<dbReference type="PANTHER" id="PTHR10783">
    <property type="entry name" value="XENOTROPIC AND POLYTROPIC RETROVIRUS RECEPTOR 1-RELATED"/>
    <property type="match status" value="1"/>
</dbReference>
<accession>A0A371I2L7</accession>
<dbReference type="Pfam" id="PF03124">
    <property type="entry name" value="EXS"/>
    <property type="match status" value="1"/>
</dbReference>
<name>A0A371I2L7_MUCPR</name>
<feature type="transmembrane region" description="Helical" evidence="11">
    <location>
        <begin position="530"/>
        <end position="548"/>
    </location>
</feature>
<gene>
    <name evidence="14" type="primary">PHO1:H3</name>
    <name evidence="14" type="ORF">CR513_06373</name>
</gene>
<dbReference type="InterPro" id="IPR034092">
    <property type="entry name" value="PHO1_SPX"/>
</dbReference>
<dbReference type="GO" id="GO:0005802">
    <property type="term" value="C:trans-Golgi network"/>
    <property type="evidence" value="ECO:0007669"/>
    <property type="project" value="TreeGrafter"/>
</dbReference>
<evidence type="ECO:0000256" key="7">
    <source>
        <dbReference type="ARBA" id="ARBA00022989"/>
    </source>
</evidence>
<dbReference type="InterPro" id="IPR004331">
    <property type="entry name" value="SPX_dom"/>
</dbReference>
<feature type="transmembrane region" description="Helical" evidence="11">
    <location>
        <begin position="699"/>
        <end position="719"/>
    </location>
</feature>
<evidence type="ECO:0000259" key="13">
    <source>
        <dbReference type="PROSITE" id="PS51382"/>
    </source>
</evidence>
<keyword evidence="4" id="KW-1003">Cell membrane</keyword>
<organism evidence="14 15">
    <name type="scientific">Mucuna pruriens</name>
    <name type="common">Velvet bean</name>
    <name type="synonym">Dolichos pruriens</name>
    <dbReference type="NCBI Taxonomy" id="157652"/>
    <lineage>
        <taxon>Eukaryota</taxon>
        <taxon>Viridiplantae</taxon>
        <taxon>Streptophyta</taxon>
        <taxon>Embryophyta</taxon>
        <taxon>Tracheophyta</taxon>
        <taxon>Spermatophyta</taxon>
        <taxon>Magnoliopsida</taxon>
        <taxon>eudicotyledons</taxon>
        <taxon>Gunneridae</taxon>
        <taxon>Pentapetalae</taxon>
        <taxon>rosids</taxon>
        <taxon>fabids</taxon>
        <taxon>Fabales</taxon>
        <taxon>Fabaceae</taxon>
        <taxon>Papilionoideae</taxon>
        <taxon>50 kb inversion clade</taxon>
        <taxon>NPAAA clade</taxon>
        <taxon>indigoferoid/millettioid clade</taxon>
        <taxon>Phaseoleae</taxon>
        <taxon>Mucuna</taxon>
    </lineage>
</organism>
<evidence type="ECO:0000256" key="4">
    <source>
        <dbReference type="ARBA" id="ARBA00022475"/>
    </source>
</evidence>
<feature type="non-terminal residue" evidence="14">
    <location>
        <position position="1"/>
    </location>
</feature>
<evidence type="ECO:0000256" key="3">
    <source>
        <dbReference type="ARBA" id="ARBA00022448"/>
    </source>
</evidence>
<feature type="transmembrane region" description="Helical" evidence="11">
    <location>
        <begin position="504"/>
        <end position="523"/>
    </location>
</feature>
<comment type="function">
    <text evidence="9">May transport inorganic phosphate (Pi).</text>
</comment>
<dbReference type="GO" id="GO:0006817">
    <property type="term" value="P:phosphate ion transport"/>
    <property type="evidence" value="ECO:0007669"/>
    <property type="project" value="UniProtKB-KW"/>
</dbReference>
<evidence type="ECO:0000256" key="9">
    <source>
        <dbReference type="ARBA" id="ARBA00043939"/>
    </source>
</evidence>
<dbReference type="Proteomes" id="UP000257109">
    <property type="component" value="Unassembled WGS sequence"/>
</dbReference>
<evidence type="ECO:0000256" key="5">
    <source>
        <dbReference type="ARBA" id="ARBA00022592"/>
    </source>
</evidence>
<comment type="caution">
    <text evidence="14">The sequence shown here is derived from an EMBL/GenBank/DDBJ whole genome shotgun (WGS) entry which is preliminary data.</text>
</comment>